<dbReference type="STRING" id="1531966.A0A0A1T8Y4"/>
<protein>
    <submittedName>
        <fullName evidence="1">Uncharacterized protein</fullName>
    </submittedName>
</protein>
<dbReference type="EMBL" id="CDHN01000003">
    <property type="protein sequence ID" value="CEJ91234.1"/>
    <property type="molecule type" value="Genomic_DNA"/>
</dbReference>
<dbReference type="AlphaFoldDB" id="A0A0A1T8Y4"/>
<proteinExistence type="predicted"/>
<gene>
    <name evidence="1" type="ORF">VHEMI06958</name>
</gene>
<dbReference type="Proteomes" id="UP000039046">
    <property type="component" value="Unassembled WGS sequence"/>
</dbReference>
<keyword evidence="2" id="KW-1185">Reference proteome</keyword>
<dbReference type="HOGENOM" id="CLU_826876_0_0_1"/>
<evidence type="ECO:0000313" key="1">
    <source>
        <dbReference type="EMBL" id="CEJ91234.1"/>
    </source>
</evidence>
<name>A0A0A1T8Y4_9HYPO</name>
<dbReference type="OrthoDB" id="73875at2759"/>
<evidence type="ECO:0000313" key="2">
    <source>
        <dbReference type="Proteomes" id="UP000039046"/>
    </source>
</evidence>
<accession>A0A0A1T8Y4</accession>
<reference evidence="1 2" key="1">
    <citation type="journal article" date="2015" name="Genome Announc.">
        <title>Draft Genome Sequence and Gene Annotation of the Entomopathogenic Fungus Verticillium hemipterigenum.</title>
        <authorList>
            <person name="Horn F."/>
            <person name="Habel A."/>
            <person name="Scharf D.H."/>
            <person name="Dworschak J."/>
            <person name="Brakhage A.A."/>
            <person name="Guthke R."/>
            <person name="Hertweck C."/>
            <person name="Linde J."/>
        </authorList>
    </citation>
    <scope>NUCLEOTIDE SEQUENCE [LARGE SCALE GENOMIC DNA]</scope>
</reference>
<sequence>MADSCAANTHKGYCCYGELDEITEWDTSGTAAQIRSTQADKIAELDFLLHLYFQNPTCPAPRSRLQRRAMEYEMRRANPVSGMTIGQYSLLVSSLALAMLPPKLLPAMLAMLQKYFTPRNVAEPEELHGWVNRHERDPWDVVDDFLCDLPAVTEQIRTRDTTETDLCLHDGDIGPRDSNDLASLEKRKVYFAEKNPKITRILKGIAEGHLTFHYARFQDLHNSHPHEFFLEIAYWIGTQIGVDPDADSVAHFRSRPGERWVVFHIHFTQRNDELITENPRVNSLFRAVPGSGSLTIYPTASGLNVFHADAIETYRNGADARIHQRFLSDLGFAYIS</sequence>
<organism evidence="1 2">
    <name type="scientific">[Torrubiella] hemipterigena</name>
    <dbReference type="NCBI Taxonomy" id="1531966"/>
    <lineage>
        <taxon>Eukaryota</taxon>
        <taxon>Fungi</taxon>
        <taxon>Dikarya</taxon>
        <taxon>Ascomycota</taxon>
        <taxon>Pezizomycotina</taxon>
        <taxon>Sordariomycetes</taxon>
        <taxon>Hypocreomycetidae</taxon>
        <taxon>Hypocreales</taxon>
        <taxon>Clavicipitaceae</taxon>
        <taxon>Clavicipitaceae incertae sedis</taxon>
        <taxon>'Torrubiella' clade</taxon>
    </lineage>
</organism>